<dbReference type="InterPro" id="IPR037501">
    <property type="entry name" value="TPLATE"/>
</dbReference>
<organism evidence="1 2">
    <name type="scientific">Chenopodium quinoa</name>
    <name type="common">Quinoa</name>
    <dbReference type="NCBI Taxonomy" id="63459"/>
    <lineage>
        <taxon>Eukaryota</taxon>
        <taxon>Viridiplantae</taxon>
        <taxon>Streptophyta</taxon>
        <taxon>Embryophyta</taxon>
        <taxon>Tracheophyta</taxon>
        <taxon>Spermatophyta</taxon>
        <taxon>Magnoliopsida</taxon>
        <taxon>eudicotyledons</taxon>
        <taxon>Gunneridae</taxon>
        <taxon>Pentapetalae</taxon>
        <taxon>Caryophyllales</taxon>
        <taxon>Chenopodiaceae</taxon>
        <taxon>Chenopodioideae</taxon>
        <taxon>Atripliceae</taxon>
        <taxon>Chenopodium</taxon>
    </lineage>
</organism>
<evidence type="ECO:0008006" key="3">
    <source>
        <dbReference type="Google" id="ProtNLM"/>
    </source>
</evidence>
<sequence>MDILFAQIQADLRSNDALRQSGALLQALQQSAAGRDTSVIAKTSVEEIVSSPASAVCKKLAFDLIRSTPRLTPDLWDSVISGIKSDLDFPDPDHITACFDSPSSNLRFSITETLGCILARDDLVVLCENNVNLLDRVSNWWRRIGVNMLDSSDAVAKVAFESVGRLFKEFESKKMSRLAGDKLVDSENSVAIRSNWVSSMVDFVWKRRNSLMSRAFVLPVESFRATVFPLVYGVKAVASGSVEAIRKLSSKGGGVADGAALLVTGNAEKFVGVSDVVMHLSPFLESLDPALIFEVAINMLYLADVPGGKPEWASGSIIAILTLWDRQEFSSARESIVRAVVTNLHLLDLTMQVSLFKRLLLMVRNLRAESDRMHALACICRTALCVDLFAKESVRRGQKPLAGTDIASLFEDVRIKEDLNSVTSKSLFREELVASLVESCFQLSLPLPEQKNSGMESRVIGALAYGTGYGALNWTEPALEVVEVCRPCVKWDCDGRTYAIDCYLKLLVRLCHIYDTRGGVKRVKDGASQDQILNETRLQNLQRELVNDLREVNTPRISVRLIWSLAEHIDLEGLDPLLADDPDDPLNIIVTNIHKVLLNMDSSAMTTNRLQDVQAVLLSAQRLGSRNSRAGQLLSKELEEFRNNGSADSVNKHQCRLILQRIKYATLHPDDRWAGVSEAKGDYPFSHHKLTVQFYEVAAAQDRKLEGLVHKAIIELWRPDPSELTLMLSSKIDSSLLKIPPRAFTLTGSSDPCYVEAYHLADPSDGRITLHLKVINLTDIELNRADIRVGLTGALYFMDGSPQAVRQLRNLVSQDPVPCSITVGASHFERCALWLQVLYYPFYGTGPLHYEGDYAEEDPQIVRQKKSSKPELGEPVILRCQPYKIPLTELLLPHKISPVEYFRLWPSLPAIVEYTGTYTYEGSGFMATAAKQYDSSPFLSGLKALESKPFHKVCSHIIRTVAGFQLCFAAKTWHGGFLWMMIFGASEVSRNVDLGDETTTMMCKFVVRASDASITKEIESDLQGPSTLSKLTAEEVEHLALQAAVLQEFFPVTHVQLSIPGNSRHQIGRMLVVDALYDLQHSGVYDIIGKHEDSATCIEYFPET</sequence>
<reference evidence="1" key="1">
    <citation type="journal article" date="2017" name="Nature">
        <title>The genome of Chenopodium quinoa.</title>
        <authorList>
            <person name="Jarvis D.E."/>
            <person name="Ho Y.S."/>
            <person name="Lightfoot D.J."/>
            <person name="Schmoeckel S.M."/>
            <person name="Li B."/>
            <person name="Borm T.J.A."/>
            <person name="Ohyanagi H."/>
            <person name="Mineta K."/>
            <person name="Michell C.T."/>
            <person name="Saber N."/>
            <person name="Kharbatia N.M."/>
            <person name="Rupper R.R."/>
            <person name="Sharp A.R."/>
            <person name="Dally N."/>
            <person name="Boughton B.A."/>
            <person name="Woo Y.H."/>
            <person name="Gao G."/>
            <person name="Schijlen E.G.W.M."/>
            <person name="Guo X."/>
            <person name="Momin A.A."/>
            <person name="Negrao S."/>
            <person name="Al-Babili S."/>
            <person name="Gehring C."/>
            <person name="Roessner U."/>
            <person name="Jung C."/>
            <person name="Murphy K."/>
            <person name="Arold S.T."/>
            <person name="Gojobori T."/>
            <person name="van der Linden C.G."/>
            <person name="van Loo E.N."/>
            <person name="Jellen E.N."/>
            <person name="Maughan P.J."/>
            <person name="Tester M."/>
        </authorList>
    </citation>
    <scope>NUCLEOTIDE SEQUENCE [LARGE SCALE GENOMIC DNA]</scope>
    <source>
        <strain evidence="1">cv. PI 614886</strain>
    </source>
</reference>
<dbReference type="OMA" id="WEIVCTG"/>
<dbReference type="AlphaFoldDB" id="A0A803LJT3"/>
<dbReference type="EnsemblPlants" id="AUR62014230-RA">
    <property type="protein sequence ID" value="AUR62014230-RA:cds"/>
    <property type="gene ID" value="AUR62014230"/>
</dbReference>
<proteinExistence type="predicted"/>
<protein>
    <recommendedName>
        <fullName evidence="3">Protein TPLATE</fullName>
    </recommendedName>
</protein>
<dbReference type="InterPro" id="IPR016024">
    <property type="entry name" value="ARM-type_fold"/>
</dbReference>
<reference evidence="1" key="2">
    <citation type="submission" date="2021-03" db="UniProtKB">
        <authorList>
            <consortium name="EnsemblPlants"/>
        </authorList>
    </citation>
    <scope>IDENTIFICATION</scope>
</reference>
<dbReference type="PANTHER" id="PTHR36029">
    <property type="entry name" value="TSET COMPLEX MEMBER TSTA"/>
    <property type="match status" value="1"/>
</dbReference>
<dbReference type="PANTHER" id="PTHR36029:SF1">
    <property type="entry name" value="PROTEIN TPLATE"/>
    <property type="match status" value="1"/>
</dbReference>
<dbReference type="Gramene" id="AUR62014230-RA">
    <property type="protein sequence ID" value="AUR62014230-RA:cds"/>
    <property type="gene ID" value="AUR62014230"/>
</dbReference>
<evidence type="ECO:0000313" key="1">
    <source>
        <dbReference type="EnsemblPlants" id="AUR62014230-RA:cds"/>
    </source>
</evidence>
<name>A0A803LJT3_CHEQI</name>
<evidence type="ECO:0000313" key="2">
    <source>
        <dbReference type="Proteomes" id="UP000596660"/>
    </source>
</evidence>
<accession>A0A803LJT3</accession>
<dbReference type="Proteomes" id="UP000596660">
    <property type="component" value="Unplaced"/>
</dbReference>
<keyword evidence="2" id="KW-1185">Reference proteome</keyword>
<dbReference type="SUPFAM" id="SSF48371">
    <property type="entry name" value="ARM repeat"/>
    <property type="match status" value="1"/>
</dbReference>
<dbReference type="GO" id="GO:0006897">
    <property type="term" value="P:endocytosis"/>
    <property type="evidence" value="ECO:0007669"/>
    <property type="project" value="InterPro"/>
</dbReference>